<dbReference type="InterPro" id="IPR027417">
    <property type="entry name" value="P-loop_NTPase"/>
</dbReference>
<keyword evidence="3 10" id="KW-0378">Hydrolase</keyword>
<keyword evidence="2 10" id="KW-0547">Nucleotide-binding</keyword>
<evidence type="ECO:0000259" key="11">
    <source>
        <dbReference type="PROSITE" id="PS51198"/>
    </source>
</evidence>
<evidence type="ECO:0000313" key="12">
    <source>
        <dbReference type="EMBL" id="GFR37193.1"/>
    </source>
</evidence>
<organism evidence="12 13">
    <name type="scientific">Insulibacter thermoxylanivorax</name>
    <dbReference type="NCBI Taxonomy" id="2749268"/>
    <lineage>
        <taxon>Bacteria</taxon>
        <taxon>Bacillati</taxon>
        <taxon>Bacillota</taxon>
        <taxon>Bacilli</taxon>
        <taxon>Bacillales</taxon>
        <taxon>Paenibacillaceae</taxon>
        <taxon>Insulibacter</taxon>
    </lineage>
</organism>
<dbReference type="RefSeq" id="WP_200965474.1">
    <property type="nucleotide sequence ID" value="NZ_BMAQ01000003.1"/>
</dbReference>
<reference evidence="12" key="1">
    <citation type="submission" date="2020-08" db="EMBL/GenBank/DDBJ databases">
        <authorList>
            <person name="Uke A."/>
            <person name="Chhe C."/>
            <person name="Baramee S."/>
            <person name="Kosugi A."/>
        </authorList>
    </citation>
    <scope>NUCLEOTIDE SEQUENCE</scope>
    <source>
        <strain evidence="12">DA-C8</strain>
    </source>
</reference>
<dbReference type="GO" id="GO:0003677">
    <property type="term" value="F:DNA binding"/>
    <property type="evidence" value="ECO:0007669"/>
    <property type="project" value="UniProtKB-KW"/>
</dbReference>
<evidence type="ECO:0000256" key="7">
    <source>
        <dbReference type="ARBA" id="ARBA00034617"/>
    </source>
</evidence>
<comment type="similarity">
    <text evidence="1">Belongs to the helicase family. UvrD subfamily.</text>
</comment>
<dbReference type="GO" id="GO:0000725">
    <property type="term" value="P:recombinational repair"/>
    <property type="evidence" value="ECO:0007669"/>
    <property type="project" value="TreeGrafter"/>
</dbReference>
<dbReference type="Pfam" id="PF00580">
    <property type="entry name" value="UvrD-helicase"/>
    <property type="match status" value="1"/>
</dbReference>
<dbReference type="SUPFAM" id="SSF143011">
    <property type="entry name" value="RelE-like"/>
    <property type="match status" value="1"/>
</dbReference>
<evidence type="ECO:0000256" key="2">
    <source>
        <dbReference type="ARBA" id="ARBA00022741"/>
    </source>
</evidence>
<comment type="catalytic activity">
    <reaction evidence="9">
        <text>ATP + H2O = ADP + phosphate + H(+)</text>
        <dbReference type="Rhea" id="RHEA:13065"/>
        <dbReference type="ChEBI" id="CHEBI:15377"/>
        <dbReference type="ChEBI" id="CHEBI:15378"/>
        <dbReference type="ChEBI" id="CHEBI:30616"/>
        <dbReference type="ChEBI" id="CHEBI:43474"/>
        <dbReference type="ChEBI" id="CHEBI:456216"/>
        <dbReference type="EC" id="5.6.2.4"/>
    </reaction>
</comment>
<evidence type="ECO:0000313" key="13">
    <source>
        <dbReference type="Proteomes" id="UP000654993"/>
    </source>
</evidence>
<evidence type="ECO:0000256" key="10">
    <source>
        <dbReference type="PROSITE-ProRule" id="PRU00560"/>
    </source>
</evidence>
<evidence type="ECO:0000256" key="5">
    <source>
        <dbReference type="ARBA" id="ARBA00022840"/>
    </source>
</evidence>
<dbReference type="PROSITE" id="PS51198">
    <property type="entry name" value="UVRD_HELICASE_ATP_BIND"/>
    <property type="match status" value="1"/>
</dbReference>
<dbReference type="Gene3D" id="3.40.50.300">
    <property type="entry name" value="P-loop containing nucleotide triphosphate hydrolases"/>
    <property type="match status" value="2"/>
</dbReference>
<dbReference type="InterPro" id="IPR000212">
    <property type="entry name" value="DNA_helicase_UvrD/REP"/>
</dbReference>
<proteinExistence type="inferred from homology"/>
<dbReference type="Proteomes" id="UP000654993">
    <property type="component" value="Unassembled WGS sequence"/>
</dbReference>
<dbReference type="SUPFAM" id="SSF52540">
    <property type="entry name" value="P-loop containing nucleoside triphosphate hydrolases"/>
    <property type="match status" value="1"/>
</dbReference>
<dbReference type="InterPro" id="IPR035093">
    <property type="entry name" value="RelE/ParE_toxin_dom_sf"/>
</dbReference>
<dbReference type="GO" id="GO:0043138">
    <property type="term" value="F:3'-5' DNA helicase activity"/>
    <property type="evidence" value="ECO:0007669"/>
    <property type="project" value="UniProtKB-EC"/>
</dbReference>
<gene>
    <name evidence="12" type="ORF">PRECH8_04890</name>
</gene>
<name>A0A916VEW5_9BACL</name>
<dbReference type="Pfam" id="PF13361">
    <property type="entry name" value="UvrD_C"/>
    <property type="match status" value="1"/>
</dbReference>
<dbReference type="Gene3D" id="1.10.10.160">
    <property type="match status" value="1"/>
</dbReference>
<dbReference type="InterPro" id="IPR014017">
    <property type="entry name" value="DNA_helicase_UvrD-like_C"/>
</dbReference>
<dbReference type="PANTHER" id="PTHR11070:SF45">
    <property type="entry name" value="DNA 3'-5' HELICASE"/>
    <property type="match status" value="1"/>
</dbReference>
<evidence type="ECO:0000256" key="8">
    <source>
        <dbReference type="ARBA" id="ARBA00034808"/>
    </source>
</evidence>
<comment type="caution">
    <text evidence="12">The sequence shown here is derived from an EMBL/GenBank/DDBJ whole genome shotgun (WGS) entry which is preliminary data.</text>
</comment>
<feature type="binding site" evidence="10">
    <location>
        <begin position="266"/>
        <end position="273"/>
    </location>
    <ligand>
        <name>ATP</name>
        <dbReference type="ChEBI" id="CHEBI:30616"/>
    </ligand>
</feature>
<evidence type="ECO:0000256" key="6">
    <source>
        <dbReference type="ARBA" id="ARBA00023235"/>
    </source>
</evidence>
<dbReference type="GO" id="GO:0005524">
    <property type="term" value="F:ATP binding"/>
    <property type="evidence" value="ECO:0007669"/>
    <property type="project" value="UniProtKB-UniRule"/>
</dbReference>
<sequence>MKINHQVIISDTFLDAVWNLDRKSQRKVRQSIKRFAEDPRGNGFQVHDLDRTNCDPSFRSARIDQDLRLIFSQNGNNYILLYVDHHDQAYKWAEGRFLEKSKFGSLYINNTNIVQQRPSIYDSYAYEQETGSILSNRGLKAKDLIKLGIHETIAHRLMKIDDEDELIFAIEDLLPELQEAILDLATGSKSLTEVYAELTDEGHTEDDSIEQALTHKDSKRRFYILEDSEELQELIDGSNEKWKWFLHPKQEFLVRSNYNGPVLVEGGPGTGKTVVAIHRAVHLVKNVFQDEQDKVLICTFSRKLARYLEKKIEKITKSKKIEHRIDVKGVDAYLRSLAINYGLLSNKVEINVEKVRGIIRQVYQEMNPTEPLSFYQKEYEEIIQGKAIRTWDEYRSVSREGLGKALQASAREKVWTFFERVMKLKNEQGYIDFEDLAYMIIKAVTSGAIPKQYASIIIDEAQDLTAVKIRALSLLSYGESNNLMILSDQNQRIFRLMSWKRDAGIHIVGRTYYLSLNYRTTKQIREYADLQFIDTSMEKHHIREYKSLLSGPEPTIREFNTNRLQYDYLVKLIKELLARPGFHPHDICIITPTDEQRIAGILDYEEIPHVVLKRDTIPGERRGVCISTLHGCKGLEFRVVIMTHFDKINLLYSSSDHDDYYENQRKQQIECLNYVSMTRAREELFITYVEDDEVE</sequence>
<comment type="catalytic activity">
    <reaction evidence="7">
        <text>Couples ATP hydrolysis with the unwinding of duplex DNA by translocating in the 3'-5' direction.</text>
        <dbReference type="EC" id="5.6.2.4"/>
    </reaction>
</comment>
<evidence type="ECO:0000256" key="9">
    <source>
        <dbReference type="ARBA" id="ARBA00048988"/>
    </source>
</evidence>
<reference evidence="12" key="2">
    <citation type="journal article" date="2021" name="Data Brief">
        <title>Draft genome sequence data of the facultative, thermophilic, xylanolytic bacterium Paenibacillus sp. strain DA-C8.</title>
        <authorList>
            <person name="Chhe C."/>
            <person name="Uke A."/>
            <person name="Baramee S."/>
            <person name="Ungkulpasvich U."/>
            <person name="Tachaapaikoon C."/>
            <person name="Pason P."/>
            <person name="Waeonukul R."/>
            <person name="Ratanakhanokchai K."/>
            <person name="Kosugi A."/>
        </authorList>
    </citation>
    <scope>NUCLEOTIDE SEQUENCE</scope>
    <source>
        <strain evidence="12">DA-C8</strain>
    </source>
</reference>
<dbReference type="InterPro" id="IPR014016">
    <property type="entry name" value="UvrD-like_ATP-bd"/>
</dbReference>
<protein>
    <recommendedName>
        <fullName evidence="8">DNA 3'-5' helicase</fullName>
        <ecNumber evidence="8">5.6.2.4</ecNumber>
    </recommendedName>
</protein>
<keyword evidence="5 10" id="KW-0067">ATP-binding</keyword>
<dbReference type="GO" id="GO:0016787">
    <property type="term" value="F:hydrolase activity"/>
    <property type="evidence" value="ECO:0007669"/>
    <property type="project" value="UniProtKB-UniRule"/>
</dbReference>
<dbReference type="InterPro" id="IPR013986">
    <property type="entry name" value="DExx_box_DNA_helicase_dom_sf"/>
</dbReference>
<feature type="domain" description="UvrD-like helicase ATP-binding" evidence="11">
    <location>
        <begin position="245"/>
        <end position="521"/>
    </location>
</feature>
<keyword evidence="13" id="KW-1185">Reference proteome</keyword>
<dbReference type="Gene3D" id="3.30.2310.20">
    <property type="entry name" value="RelE-like"/>
    <property type="match status" value="1"/>
</dbReference>
<dbReference type="EC" id="5.6.2.4" evidence="8"/>
<evidence type="ECO:0000256" key="4">
    <source>
        <dbReference type="ARBA" id="ARBA00022806"/>
    </source>
</evidence>
<keyword evidence="6" id="KW-0413">Isomerase</keyword>
<keyword evidence="4 10" id="KW-0347">Helicase</keyword>
<dbReference type="AlphaFoldDB" id="A0A916VEW5"/>
<dbReference type="EMBL" id="BMAQ01000003">
    <property type="protein sequence ID" value="GFR37193.1"/>
    <property type="molecule type" value="Genomic_DNA"/>
</dbReference>
<evidence type="ECO:0000256" key="3">
    <source>
        <dbReference type="ARBA" id="ARBA00022801"/>
    </source>
</evidence>
<dbReference type="PANTHER" id="PTHR11070">
    <property type="entry name" value="UVRD / RECB / PCRA DNA HELICASE FAMILY MEMBER"/>
    <property type="match status" value="1"/>
</dbReference>
<accession>A0A916VEW5</accession>
<evidence type="ECO:0000256" key="1">
    <source>
        <dbReference type="ARBA" id="ARBA00009922"/>
    </source>
</evidence>